<dbReference type="GO" id="GO:0005524">
    <property type="term" value="F:ATP binding"/>
    <property type="evidence" value="ECO:0007669"/>
    <property type="project" value="UniProtKB-KW"/>
</dbReference>
<dbReference type="GO" id="GO:0016301">
    <property type="term" value="F:kinase activity"/>
    <property type="evidence" value="ECO:0007669"/>
    <property type="project" value="InterPro"/>
</dbReference>
<feature type="domain" description="Zeta toxin" evidence="7">
    <location>
        <begin position="28"/>
        <end position="214"/>
    </location>
</feature>
<gene>
    <name evidence="8" type="ORF">CGSMWGv55152_02556</name>
</gene>
<name>I4LUP9_GARVA</name>
<evidence type="ECO:0000313" key="9">
    <source>
        <dbReference type="Proteomes" id="UP000005936"/>
    </source>
</evidence>
<comment type="catalytic activity">
    <reaction evidence="6">
        <text>UDP-N-acetyl-alpha-D-glucosamine + ATP = UDP-N-acetyl-alpha-D-glucosamine 3'-phosphate + ADP + H(+)</text>
        <dbReference type="Rhea" id="RHEA:32671"/>
        <dbReference type="ChEBI" id="CHEBI:15378"/>
        <dbReference type="ChEBI" id="CHEBI:30616"/>
        <dbReference type="ChEBI" id="CHEBI:57705"/>
        <dbReference type="ChEBI" id="CHEBI:64353"/>
        <dbReference type="ChEBI" id="CHEBI:456216"/>
        <dbReference type="EC" id="2.7.1.176"/>
    </reaction>
</comment>
<dbReference type="Proteomes" id="UP000005936">
    <property type="component" value="Unassembled WGS sequence"/>
</dbReference>
<dbReference type="AlphaFoldDB" id="I4LUP9"/>
<evidence type="ECO:0000313" key="8">
    <source>
        <dbReference type="EMBL" id="EIK80689.1"/>
    </source>
</evidence>
<keyword evidence="4" id="KW-0067">ATP-binding</keyword>
<evidence type="ECO:0000256" key="3">
    <source>
        <dbReference type="ARBA" id="ARBA00022741"/>
    </source>
</evidence>
<evidence type="ECO:0000256" key="5">
    <source>
        <dbReference type="ARBA" id="ARBA00032897"/>
    </source>
</evidence>
<comment type="similarity">
    <text evidence="1">Belongs to the zeta toxin family.</text>
</comment>
<proteinExistence type="inferred from homology"/>
<dbReference type="PATRIC" id="fig|698955.3.peg.505"/>
<evidence type="ECO:0000259" key="7">
    <source>
        <dbReference type="Pfam" id="PF06414"/>
    </source>
</evidence>
<dbReference type="EC" id="2.7.1.176" evidence="2"/>
<accession>I4LUP9</accession>
<evidence type="ECO:0000256" key="2">
    <source>
        <dbReference type="ARBA" id="ARBA00011963"/>
    </source>
</evidence>
<dbReference type="Gene3D" id="3.40.50.300">
    <property type="entry name" value="P-loop containing nucleotide triphosphate hydrolases"/>
    <property type="match status" value="1"/>
</dbReference>
<evidence type="ECO:0000256" key="1">
    <source>
        <dbReference type="ARBA" id="ARBA00009104"/>
    </source>
</evidence>
<keyword evidence="3" id="KW-0547">Nucleotide-binding</keyword>
<dbReference type="InterPro" id="IPR025662">
    <property type="entry name" value="Sigma_54_int_dom_ATP-bd_1"/>
</dbReference>
<dbReference type="RefSeq" id="WP_004121220.1">
    <property type="nucleotide sequence ID" value="NZ_ADEQ01000006.1"/>
</dbReference>
<organism evidence="8 9">
    <name type="scientific">Gardnerella vaginalis 55152</name>
    <dbReference type="NCBI Taxonomy" id="698955"/>
    <lineage>
        <taxon>Bacteria</taxon>
        <taxon>Bacillati</taxon>
        <taxon>Actinomycetota</taxon>
        <taxon>Actinomycetes</taxon>
        <taxon>Bifidobacteriales</taxon>
        <taxon>Bifidobacteriaceae</taxon>
        <taxon>Gardnerella</taxon>
    </lineage>
</organism>
<evidence type="ECO:0000256" key="4">
    <source>
        <dbReference type="ARBA" id="ARBA00022840"/>
    </source>
</evidence>
<protein>
    <recommendedName>
        <fullName evidence="5">UDP-N-acetylglucosamine kinase</fullName>
        <ecNumber evidence="2">2.7.1.176</ecNumber>
    </recommendedName>
    <alternativeName>
        <fullName evidence="5">UDP-N-acetylglucosamine kinase</fullName>
    </alternativeName>
</protein>
<dbReference type="PROSITE" id="PS00675">
    <property type="entry name" value="SIGMA54_INTERACT_1"/>
    <property type="match status" value="1"/>
</dbReference>
<dbReference type="InterPro" id="IPR010488">
    <property type="entry name" value="Zeta_toxin_domain"/>
</dbReference>
<dbReference type="InterPro" id="IPR027417">
    <property type="entry name" value="P-loop_NTPase"/>
</dbReference>
<sequence>MSDPAIFDEEDFNSVLQTNIHDLTLYKHASQNPKAVLLGGQSGAGKTTIHRIMQRKFKGNIIIIDGDSYRTLHPNYDELLKRYGKNSVEYTQAFAGKMVEAVVEELSKRHYNLLVEGTLRTVDVPKKTANLLSSRGYDLTLAVLAVKPELSFISTLIRYEEQYYKDSSTARFTPRSHHDGIVKSIVENLRTLENYKCFNSIEVYMRDERCVYPQSCNADLSVADVMNKILFGKWSLSEYLMLISSIHYLKKLRKKNILKSKMCSLAYVAYSNSVKEYL</sequence>
<dbReference type="EMBL" id="ADEQ01000006">
    <property type="protein sequence ID" value="EIK80689.1"/>
    <property type="molecule type" value="Genomic_DNA"/>
</dbReference>
<evidence type="ECO:0000256" key="6">
    <source>
        <dbReference type="ARBA" id="ARBA00048178"/>
    </source>
</evidence>
<comment type="caution">
    <text evidence="8">The sequence shown here is derived from an EMBL/GenBank/DDBJ whole genome shotgun (WGS) entry which is preliminary data.</text>
</comment>
<dbReference type="Pfam" id="PF06414">
    <property type="entry name" value="Zeta_toxin"/>
    <property type="match status" value="1"/>
</dbReference>
<reference evidence="8 9" key="1">
    <citation type="journal article" date="2012" name="J. Bacteriol.">
        <title>Comparative Genomic Analyses of 17 Clinical Isolates of Gardnerella vaginalis Provide Evidence of Multiple Genetically Isolated Clades Consistent with Subspeciation into Genovars.</title>
        <authorList>
            <person name="Ahmed A."/>
            <person name="Earl J."/>
            <person name="Retchless A."/>
            <person name="Hillier S."/>
            <person name="Rabe L."/>
            <person name="Cherpes T."/>
            <person name="Powell E."/>
            <person name="Janto B."/>
            <person name="Eutsey R."/>
            <person name="Hiller N.L."/>
            <person name="Boissy R."/>
            <person name="Dahlgreen M."/>
            <person name="Hall B."/>
            <person name="Costerton J."/>
            <person name="Post J.C."/>
            <person name="Hu F."/>
            <person name="Ehrlich G."/>
        </authorList>
    </citation>
    <scope>NUCLEOTIDE SEQUENCE [LARGE SCALE GENOMIC DNA]</scope>
    <source>
        <strain evidence="8 9">55152</strain>
    </source>
</reference>
<dbReference type="SUPFAM" id="SSF52540">
    <property type="entry name" value="P-loop containing nucleoside triphosphate hydrolases"/>
    <property type="match status" value="1"/>
</dbReference>